<dbReference type="AlphaFoldDB" id="A0A0D0IUT2"/>
<keyword evidence="3" id="KW-1185">Reference proteome</keyword>
<evidence type="ECO:0000259" key="1">
    <source>
        <dbReference type="Pfam" id="PF13601"/>
    </source>
</evidence>
<evidence type="ECO:0000313" key="2">
    <source>
        <dbReference type="EMBL" id="KIP53348.1"/>
    </source>
</evidence>
<dbReference type="PANTHER" id="PTHR37318:SF1">
    <property type="entry name" value="BSL7504 PROTEIN"/>
    <property type="match status" value="1"/>
</dbReference>
<reference evidence="2 3" key="1">
    <citation type="submission" date="2015-01" db="EMBL/GenBank/DDBJ databases">
        <title>Draft genome sequence of Leucobacter komagatae strain VKM ST2845.</title>
        <authorList>
            <person name="Karlyshev A.V."/>
            <person name="Kudryashova E.B."/>
        </authorList>
    </citation>
    <scope>NUCLEOTIDE SEQUENCE [LARGE SCALE GENOMIC DNA]</scope>
    <source>
        <strain evidence="2 3">VKM ST2845</strain>
    </source>
</reference>
<organism evidence="2 3">
    <name type="scientific">Leucobacter komagatae</name>
    <dbReference type="NCBI Taxonomy" id="55969"/>
    <lineage>
        <taxon>Bacteria</taxon>
        <taxon>Bacillati</taxon>
        <taxon>Actinomycetota</taxon>
        <taxon>Actinomycetes</taxon>
        <taxon>Micrococcales</taxon>
        <taxon>Microbacteriaceae</taxon>
        <taxon>Leucobacter</taxon>
    </lineage>
</organism>
<proteinExistence type="predicted"/>
<dbReference type="EMBL" id="JXSQ01000003">
    <property type="protein sequence ID" value="KIP53348.1"/>
    <property type="molecule type" value="Genomic_DNA"/>
</dbReference>
<evidence type="ECO:0000313" key="3">
    <source>
        <dbReference type="Proteomes" id="UP000032120"/>
    </source>
</evidence>
<dbReference type="InterPro" id="IPR036390">
    <property type="entry name" value="WH_DNA-bd_sf"/>
</dbReference>
<dbReference type="Proteomes" id="UP000032120">
    <property type="component" value="Unassembled WGS sequence"/>
</dbReference>
<gene>
    <name evidence="2" type="ORF">SD72_03695</name>
</gene>
<accession>A0A0D0IUT2</accession>
<sequence length="95" mass="10584">MSYAEIDAHLVAPKRFVTLSHLSKVEQADYPALQESTGLSMPDLSKILRDLEERGLVQMSKERRSRYGATVVRLTPEGVQTFSTLVATLNRIAGH</sequence>
<dbReference type="Gene3D" id="1.10.10.10">
    <property type="entry name" value="Winged helix-like DNA-binding domain superfamily/Winged helix DNA-binding domain"/>
    <property type="match status" value="1"/>
</dbReference>
<dbReference type="InterPro" id="IPR027395">
    <property type="entry name" value="WH_DNA-bd_dom"/>
</dbReference>
<dbReference type="InterPro" id="IPR036388">
    <property type="entry name" value="WH-like_DNA-bd_sf"/>
</dbReference>
<dbReference type="PANTHER" id="PTHR37318">
    <property type="entry name" value="BSL7504 PROTEIN"/>
    <property type="match status" value="1"/>
</dbReference>
<name>A0A0D0IUT2_9MICO</name>
<protein>
    <submittedName>
        <fullName evidence="2">Transcriptional regulator</fullName>
    </submittedName>
</protein>
<dbReference type="OrthoDB" id="4952043at2"/>
<dbReference type="RefSeq" id="WP_042543079.1">
    <property type="nucleotide sequence ID" value="NZ_JXSQ01000003.1"/>
</dbReference>
<dbReference type="SUPFAM" id="SSF46785">
    <property type="entry name" value="Winged helix' DNA-binding domain"/>
    <property type="match status" value="1"/>
</dbReference>
<feature type="domain" description="Winged helix DNA-binding" evidence="1">
    <location>
        <begin position="15"/>
        <end position="92"/>
    </location>
</feature>
<comment type="caution">
    <text evidence="2">The sequence shown here is derived from an EMBL/GenBank/DDBJ whole genome shotgun (WGS) entry which is preliminary data.</text>
</comment>
<dbReference type="Pfam" id="PF13601">
    <property type="entry name" value="HTH_34"/>
    <property type="match status" value="1"/>
</dbReference>